<name>A0A151JR15_9HYME</name>
<dbReference type="EMBL" id="KQ978616">
    <property type="protein sequence ID" value="KYN29797.1"/>
    <property type="molecule type" value="Genomic_DNA"/>
</dbReference>
<protein>
    <submittedName>
        <fullName evidence="1">Uncharacterized protein</fullName>
    </submittedName>
</protein>
<sequence length="138" mass="16042">EGNLRRDEMINLLTKGYLKYSSDPLVNLLSALEHVILQTVGFEKLNYYTFQHISQNILSESITFIGCTHNETLTRTVINYYLIARAKILCKKSNRANNEAKKKEREFRKRVKLVRAKKNIDPNIVKPAQEKEKTADIM</sequence>
<keyword evidence="2" id="KW-1185">Reference proteome</keyword>
<evidence type="ECO:0000313" key="1">
    <source>
        <dbReference type="EMBL" id="KYN29797.1"/>
    </source>
</evidence>
<proteinExistence type="predicted"/>
<reference evidence="1 2" key="1">
    <citation type="submission" date="2015-09" db="EMBL/GenBank/DDBJ databases">
        <title>Trachymyrmex cornetzi WGS genome.</title>
        <authorList>
            <person name="Nygaard S."/>
            <person name="Hu H."/>
            <person name="Boomsma J."/>
            <person name="Zhang G."/>
        </authorList>
    </citation>
    <scope>NUCLEOTIDE SEQUENCE [LARGE SCALE GENOMIC DNA]</scope>
    <source>
        <strain evidence="1">Tcor2-1</strain>
        <tissue evidence="1">Whole body</tissue>
    </source>
</reference>
<organism evidence="1 2">
    <name type="scientific">Trachymyrmex cornetzi</name>
    <dbReference type="NCBI Taxonomy" id="471704"/>
    <lineage>
        <taxon>Eukaryota</taxon>
        <taxon>Metazoa</taxon>
        <taxon>Ecdysozoa</taxon>
        <taxon>Arthropoda</taxon>
        <taxon>Hexapoda</taxon>
        <taxon>Insecta</taxon>
        <taxon>Pterygota</taxon>
        <taxon>Neoptera</taxon>
        <taxon>Endopterygota</taxon>
        <taxon>Hymenoptera</taxon>
        <taxon>Apocrita</taxon>
        <taxon>Aculeata</taxon>
        <taxon>Formicoidea</taxon>
        <taxon>Formicidae</taxon>
        <taxon>Myrmicinae</taxon>
        <taxon>Trachymyrmex</taxon>
    </lineage>
</organism>
<gene>
    <name evidence="1" type="ORF">ALC57_00748</name>
</gene>
<feature type="non-terminal residue" evidence="1">
    <location>
        <position position="1"/>
    </location>
</feature>
<evidence type="ECO:0000313" key="2">
    <source>
        <dbReference type="Proteomes" id="UP000078492"/>
    </source>
</evidence>
<dbReference type="Proteomes" id="UP000078492">
    <property type="component" value="Unassembled WGS sequence"/>
</dbReference>
<dbReference type="AlphaFoldDB" id="A0A151JR15"/>
<accession>A0A151JR15</accession>